<proteinExistence type="predicted"/>
<evidence type="ECO:0000313" key="1">
    <source>
        <dbReference type="EMBL" id="MBB6510234.1"/>
    </source>
</evidence>
<sequence length="63" mass="7257">MVNNSAFLVCLAVNFTCDRIFFVIEYDRNENPLAPLVPVLEPNLLLVMEQVLRPRNRICAHTI</sequence>
<comment type="caution">
    <text evidence="1">The sequence shown here is derived from an EMBL/GenBank/DDBJ whole genome shotgun (WGS) entry which is preliminary data.</text>
</comment>
<accession>A0A7X0JNG3</accession>
<dbReference type="AlphaFoldDB" id="A0A7X0JNG3"/>
<reference evidence="1 2" key="1">
    <citation type="submission" date="2020-08" db="EMBL/GenBank/DDBJ databases">
        <title>The Agave Microbiome: Exploring the role of microbial communities in plant adaptations to desert environments.</title>
        <authorList>
            <person name="Partida-Martinez L.P."/>
        </authorList>
    </citation>
    <scope>NUCLEOTIDE SEQUENCE [LARGE SCALE GENOMIC DNA]</scope>
    <source>
        <strain evidence="1 2">AS3.12</strain>
    </source>
</reference>
<gene>
    <name evidence="1" type="ORF">F4695_003620</name>
</gene>
<protein>
    <submittedName>
        <fullName evidence="1">Uncharacterized protein</fullName>
    </submittedName>
</protein>
<name>A0A7X0JNG3_9HYPH</name>
<dbReference type="Proteomes" id="UP000585437">
    <property type="component" value="Unassembled WGS sequence"/>
</dbReference>
<keyword evidence="2" id="KW-1185">Reference proteome</keyword>
<organism evidence="1 2">
    <name type="scientific">Rhizobium soli</name>
    <dbReference type="NCBI Taxonomy" id="424798"/>
    <lineage>
        <taxon>Bacteria</taxon>
        <taxon>Pseudomonadati</taxon>
        <taxon>Pseudomonadota</taxon>
        <taxon>Alphaproteobacteria</taxon>
        <taxon>Hyphomicrobiales</taxon>
        <taxon>Rhizobiaceae</taxon>
        <taxon>Rhizobium/Agrobacterium group</taxon>
        <taxon>Rhizobium</taxon>
    </lineage>
</organism>
<evidence type="ECO:0000313" key="2">
    <source>
        <dbReference type="Proteomes" id="UP000585437"/>
    </source>
</evidence>
<dbReference type="EMBL" id="JACHBU010000007">
    <property type="protein sequence ID" value="MBB6510234.1"/>
    <property type="molecule type" value="Genomic_DNA"/>
</dbReference>